<evidence type="ECO:0000256" key="1">
    <source>
        <dbReference type="ARBA" id="ARBA00004123"/>
    </source>
</evidence>
<evidence type="ECO:0000256" key="3">
    <source>
        <dbReference type="ARBA" id="ARBA00023163"/>
    </source>
</evidence>
<name>S8D396_9LAMI</name>
<protein>
    <recommendedName>
        <fullName evidence="5">BHLH domain-containing protein</fullName>
    </recommendedName>
</protein>
<keyword evidence="2" id="KW-0805">Transcription regulation</keyword>
<dbReference type="InterPro" id="IPR036638">
    <property type="entry name" value="HLH_DNA-bd_sf"/>
</dbReference>
<dbReference type="InterPro" id="IPR045239">
    <property type="entry name" value="bHLH95_bHLH"/>
</dbReference>
<accession>S8D396</accession>
<evidence type="ECO:0000313" key="7">
    <source>
        <dbReference type="Proteomes" id="UP000015453"/>
    </source>
</evidence>
<evidence type="ECO:0000256" key="2">
    <source>
        <dbReference type="ARBA" id="ARBA00023015"/>
    </source>
</evidence>
<proteinExistence type="predicted"/>
<feature type="domain" description="BHLH" evidence="5">
    <location>
        <begin position="1"/>
        <end position="39"/>
    </location>
</feature>
<keyword evidence="3" id="KW-0804">Transcription</keyword>
<sequence length="163" mass="18655">SRRLRIAHAIDALRELVPHNKEVGREAFVDIVIDHVKHLQNQMKELCQSRLSGESSSAPVTFIEGHGHYIVQEQMLIGPLEETLGEMFTVYPSAADSLLQSKGLVVMPMCFADGLCENNEILIKKKKITYNKLYVVVFRKEWSFFIWGICNNSIRLSVLEFFN</sequence>
<dbReference type="Gene3D" id="4.10.280.10">
    <property type="entry name" value="Helix-loop-helix DNA-binding domain"/>
    <property type="match status" value="1"/>
</dbReference>
<evidence type="ECO:0000259" key="5">
    <source>
        <dbReference type="PROSITE" id="PS50888"/>
    </source>
</evidence>
<keyword evidence="7" id="KW-1185">Reference proteome</keyword>
<comment type="subcellular location">
    <subcellularLocation>
        <location evidence="1">Nucleus</location>
    </subcellularLocation>
</comment>
<organism evidence="6 7">
    <name type="scientific">Genlisea aurea</name>
    <dbReference type="NCBI Taxonomy" id="192259"/>
    <lineage>
        <taxon>Eukaryota</taxon>
        <taxon>Viridiplantae</taxon>
        <taxon>Streptophyta</taxon>
        <taxon>Embryophyta</taxon>
        <taxon>Tracheophyta</taxon>
        <taxon>Spermatophyta</taxon>
        <taxon>Magnoliopsida</taxon>
        <taxon>eudicotyledons</taxon>
        <taxon>Gunneridae</taxon>
        <taxon>Pentapetalae</taxon>
        <taxon>asterids</taxon>
        <taxon>lamiids</taxon>
        <taxon>Lamiales</taxon>
        <taxon>Lentibulariaceae</taxon>
        <taxon>Genlisea</taxon>
    </lineage>
</organism>
<reference evidence="6 7" key="1">
    <citation type="journal article" date="2013" name="BMC Genomics">
        <title>The miniature genome of a carnivorous plant Genlisea aurea contains a low number of genes and short non-coding sequences.</title>
        <authorList>
            <person name="Leushkin E.V."/>
            <person name="Sutormin R.A."/>
            <person name="Nabieva E.R."/>
            <person name="Penin A.A."/>
            <person name="Kondrashov A.S."/>
            <person name="Logacheva M.D."/>
        </authorList>
    </citation>
    <scope>NUCLEOTIDE SEQUENCE [LARGE SCALE GENOMIC DNA]</scope>
</reference>
<gene>
    <name evidence="6" type="ORF">M569_00563</name>
</gene>
<evidence type="ECO:0000313" key="6">
    <source>
        <dbReference type="EMBL" id="EPS74199.1"/>
    </source>
</evidence>
<dbReference type="AlphaFoldDB" id="S8D396"/>
<comment type="caution">
    <text evidence="6">The sequence shown here is derived from an EMBL/GenBank/DDBJ whole genome shotgun (WGS) entry which is preliminary data.</text>
</comment>
<dbReference type="PROSITE" id="PS50888">
    <property type="entry name" value="BHLH"/>
    <property type="match status" value="1"/>
</dbReference>
<dbReference type="CDD" id="cd11393">
    <property type="entry name" value="bHLH_AtbHLH_like"/>
    <property type="match status" value="1"/>
</dbReference>
<dbReference type="InterPro" id="IPR011598">
    <property type="entry name" value="bHLH_dom"/>
</dbReference>
<keyword evidence="4" id="KW-0539">Nucleus</keyword>
<dbReference type="OrthoDB" id="1627850at2759"/>
<feature type="non-terminal residue" evidence="6">
    <location>
        <position position="1"/>
    </location>
</feature>
<evidence type="ECO:0000256" key="4">
    <source>
        <dbReference type="ARBA" id="ARBA00023242"/>
    </source>
</evidence>
<dbReference type="GO" id="GO:0005634">
    <property type="term" value="C:nucleus"/>
    <property type="evidence" value="ECO:0007669"/>
    <property type="project" value="UniProtKB-SubCell"/>
</dbReference>
<dbReference type="Proteomes" id="UP000015453">
    <property type="component" value="Unassembled WGS sequence"/>
</dbReference>
<dbReference type="EMBL" id="AUSU01000147">
    <property type="protein sequence ID" value="EPS74199.1"/>
    <property type="molecule type" value="Genomic_DNA"/>
</dbReference>
<dbReference type="SUPFAM" id="SSF47459">
    <property type="entry name" value="HLH, helix-loop-helix DNA-binding domain"/>
    <property type="match status" value="1"/>
</dbReference>
<dbReference type="GO" id="GO:0046983">
    <property type="term" value="F:protein dimerization activity"/>
    <property type="evidence" value="ECO:0007669"/>
    <property type="project" value="InterPro"/>
</dbReference>